<comment type="caution">
    <text evidence="2">The sequence shown here is derived from an EMBL/GenBank/DDBJ whole genome shotgun (WGS) entry which is preliminary data.</text>
</comment>
<name>A0AAW7DSG3_9GAMM</name>
<dbReference type="AlphaFoldDB" id="A0AAW7DSG3"/>
<protein>
    <submittedName>
        <fullName evidence="2">NADH:ubiquinone oxidoreductase</fullName>
    </submittedName>
</protein>
<gene>
    <name evidence="2" type="ORF">HX099_04635</name>
</gene>
<feature type="chain" id="PRO_5043992411" evidence="1">
    <location>
        <begin position="19"/>
        <end position="119"/>
    </location>
</feature>
<evidence type="ECO:0000313" key="2">
    <source>
        <dbReference type="EMBL" id="MDM1695953.1"/>
    </source>
</evidence>
<reference evidence="2" key="2">
    <citation type="journal article" date="2022" name="Sci. Total Environ.">
        <title>Prevalence, transmission, and molecular epidemiology of tet(X)-positive bacteria among humans, animals, and environmental niches in China: An epidemiological, and genomic-based study.</title>
        <authorList>
            <person name="Dong N."/>
            <person name="Zeng Y."/>
            <person name="Cai C."/>
            <person name="Sun C."/>
            <person name="Lu J."/>
            <person name="Liu C."/>
            <person name="Zhou H."/>
            <person name="Sun Q."/>
            <person name="Shu L."/>
            <person name="Wang H."/>
            <person name="Wang Y."/>
            <person name="Wang S."/>
            <person name="Wu C."/>
            <person name="Chan E.W."/>
            <person name="Chen G."/>
            <person name="Shen Z."/>
            <person name="Chen S."/>
            <person name="Zhang R."/>
        </authorList>
    </citation>
    <scope>NUCLEOTIDE SEQUENCE</scope>
    <source>
        <strain evidence="2">DF46-2-2</strain>
    </source>
</reference>
<evidence type="ECO:0000256" key="1">
    <source>
        <dbReference type="SAM" id="SignalP"/>
    </source>
</evidence>
<dbReference type="RefSeq" id="WP_286593468.1">
    <property type="nucleotide sequence ID" value="NZ_JACANB010000002.1"/>
</dbReference>
<proteinExistence type="predicted"/>
<evidence type="ECO:0000313" key="3">
    <source>
        <dbReference type="Proteomes" id="UP001173465"/>
    </source>
</evidence>
<dbReference type="EMBL" id="JACANB010000002">
    <property type="protein sequence ID" value="MDM1695953.1"/>
    <property type="molecule type" value="Genomic_DNA"/>
</dbReference>
<organism evidence="2 3">
    <name type="scientific">Thiopseudomonas alkaliphila</name>
    <dbReference type="NCBI Taxonomy" id="1697053"/>
    <lineage>
        <taxon>Bacteria</taxon>
        <taxon>Pseudomonadati</taxon>
        <taxon>Pseudomonadota</taxon>
        <taxon>Gammaproteobacteria</taxon>
        <taxon>Pseudomonadales</taxon>
        <taxon>Pseudomonadaceae</taxon>
        <taxon>Thiopseudomonas</taxon>
    </lineage>
</organism>
<dbReference type="Proteomes" id="UP001173465">
    <property type="component" value="Unassembled WGS sequence"/>
</dbReference>
<feature type="signal peptide" evidence="1">
    <location>
        <begin position="1"/>
        <end position="18"/>
    </location>
</feature>
<sequence>MRVWMAIATVLAFLPALAWPQACIIQAQDAHVEVKVCQQNRNIPKQLFEEGFCAPQLQEQEVKVTLTALCPTGAFGVCRGAKVQGVAYQQDVHYYGVASDAAYLKPACEQQSSGVWVDL</sequence>
<accession>A0AAW7DSG3</accession>
<reference evidence="2" key="1">
    <citation type="submission" date="2020-06" db="EMBL/GenBank/DDBJ databases">
        <authorList>
            <person name="Dong N."/>
        </authorList>
    </citation>
    <scope>NUCLEOTIDE SEQUENCE</scope>
    <source>
        <strain evidence="2">DF46-2-2</strain>
    </source>
</reference>
<keyword evidence="1" id="KW-0732">Signal</keyword>